<evidence type="ECO:0000259" key="4">
    <source>
        <dbReference type="Pfam" id="PF00389"/>
    </source>
</evidence>
<keyword evidence="3" id="KW-0520">NAD</keyword>
<accession>X0TME3</accession>
<dbReference type="InterPro" id="IPR036291">
    <property type="entry name" value="NAD(P)-bd_dom_sf"/>
</dbReference>
<dbReference type="PROSITE" id="PS00065">
    <property type="entry name" value="D_2_HYDROXYACID_DH_1"/>
    <property type="match status" value="1"/>
</dbReference>
<dbReference type="SUPFAM" id="SSF51735">
    <property type="entry name" value="NAD(P)-binding Rossmann-fold domains"/>
    <property type="match status" value="1"/>
</dbReference>
<feature type="domain" description="D-isomer specific 2-hydroxyacid dehydrogenase catalytic" evidence="4">
    <location>
        <begin position="1"/>
        <end position="243"/>
    </location>
</feature>
<proteinExistence type="inferred from homology"/>
<dbReference type="AlphaFoldDB" id="X0TME3"/>
<evidence type="ECO:0000259" key="5">
    <source>
        <dbReference type="Pfam" id="PF02826"/>
    </source>
</evidence>
<dbReference type="InterPro" id="IPR006140">
    <property type="entry name" value="D-isomer_DH_NAD-bd"/>
</dbReference>
<dbReference type="Pfam" id="PF02826">
    <property type="entry name" value="2-Hacid_dh_C"/>
    <property type="match status" value="1"/>
</dbReference>
<comment type="caution">
    <text evidence="6">The sequence shown here is derived from an EMBL/GenBank/DDBJ whole genome shotgun (WGS) entry which is preliminary data.</text>
</comment>
<feature type="non-terminal residue" evidence="6">
    <location>
        <position position="1"/>
    </location>
</feature>
<dbReference type="Gene3D" id="3.40.50.720">
    <property type="entry name" value="NAD(P)-binding Rossmann-like Domain"/>
    <property type="match status" value="2"/>
</dbReference>
<name>X0TME3_9ZZZZ</name>
<sequence length="274" mass="28986">AGVGVDNIDIPEATRKGILVMNTPGGNTLSAAEHTMALILAMSRNVVPACDSLKGGAWDRKKYMGSQLDNKVLGVIGLGRIGMAVAKMANGFNMKILGYDPFAAPTDAEKLGIEISESIERIFKEADYISVHVPRNEQTLNMIDAEQIKMMKPSVRLVNCARGGIINEEALYNALADGTIAGAALDVYPTEPPENTRFTEFENCLVTPHLGASTREAQIDVAVEAARNLVDAIKGGPVRNALNAPSTAGAMPPIVGQYAALARRIGTLVSTSAP</sequence>
<dbReference type="EMBL" id="BARS01011301">
    <property type="protein sequence ID" value="GAF88421.1"/>
    <property type="molecule type" value="Genomic_DNA"/>
</dbReference>
<dbReference type="PROSITE" id="PS00671">
    <property type="entry name" value="D_2_HYDROXYACID_DH_3"/>
    <property type="match status" value="1"/>
</dbReference>
<protein>
    <recommendedName>
        <fullName evidence="7">Phosphoglycerate dehydrogenase</fullName>
    </recommendedName>
</protein>
<evidence type="ECO:0000256" key="2">
    <source>
        <dbReference type="ARBA" id="ARBA00023002"/>
    </source>
</evidence>
<reference evidence="6" key="1">
    <citation type="journal article" date="2014" name="Front. Microbiol.">
        <title>High frequency of phylogenetically diverse reductive dehalogenase-homologous genes in deep subseafloor sedimentary metagenomes.</title>
        <authorList>
            <person name="Kawai M."/>
            <person name="Futagami T."/>
            <person name="Toyoda A."/>
            <person name="Takaki Y."/>
            <person name="Nishi S."/>
            <person name="Hori S."/>
            <person name="Arai W."/>
            <person name="Tsubouchi T."/>
            <person name="Morono Y."/>
            <person name="Uchiyama I."/>
            <person name="Ito T."/>
            <person name="Fujiyama A."/>
            <person name="Inagaki F."/>
            <person name="Takami H."/>
        </authorList>
    </citation>
    <scope>NUCLEOTIDE SEQUENCE</scope>
    <source>
        <strain evidence="6">Expedition CK06-06</strain>
    </source>
</reference>
<dbReference type="InterPro" id="IPR029752">
    <property type="entry name" value="D-isomer_DH_CS1"/>
</dbReference>
<dbReference type="InterPro" id="IPR006139">
    <property type="entry name" value="D-isomer_2_OHA_DH_cat_dom"/>
</dbReference>
<keyword evidence="2" id="KW-0560">Oxidoreductase</keyword>
<dbReference type="PANTHER" id="PTHR42938">
    <property type="entry name" value="FORMATE DEHYDROGENASE 1"/>
    <property type="match status" value="1"/>
</dbReference>
<evidence type="ECO:0000256" key="3">
    <source>
        <dbReference type="ARBA" id="ARBA00023027"/>
    </source>
</evidence>
<dbReference type="PANTHER" id="PTHR42938:SF47">
    <property type="entry name" value="HYDROXYPYRUVATE REDUCTASE"/>
    <property type="match status" value="1"/>
</dbReference>
<dbReference type="GO" id="GO:0016616">
    <property type="term" value="F:oxidoreductase activity, acting on the CH-OH group of donors, NAD or NADP as acceptor"/>
    <property type="evidence" value="ECO:0007669"/>
    <property type="project" value="InterPro"/>
</dbReference>
<evidence type="ECO:0000256" key="1">
    <source>
        <dbReference type="ARBA" id="ARBA00005854"/>
    </source>
</evidence>
<organism evidence="6">
    <name type="scientific">marine sediment metagenome</name>
    <dbReference type="NCBI Taxonomy" id="412755"/>
    <lineage>
        <taxon>unclassified sequences</taxon>
        <taxon>metagenomes</taxon>
        <taxon>ecological metagenomes</taxon>
    </lineage>
</organism>
<feature type="non-terminal residue" evidence="6">
    <location>
        <position position="274"/>
    </location>
</feature>
<evidence type="ECO:0000313" key="6">
    <source>
        <dbReference type="EMBL" id="GAF88421.1"/>
    </source>
</evidence>
<dbReference type="GO" id="GO:0051287">
    <property type="term" value="F:NAD binding"/>
    <property type="evidence" value="ECO:0007669"/>
    <property type="project" value="InterPro"/>
</dbReference>
<feature type="domain" description="D-isomer specific 2-hydroxyacid dehydrogenase NAD-binding" evidence="5">
    <location>
        <begin position="36"/>
        <end position="211"/>
    </location>
</feature>
<dbReference type="CDD" id="cd12173">
    <property type="entry name" value="PGDH_4"/>
    <property type="match status" value="1"/>
</dbReference>
<evidence type="ECO:0008006" key="7">
    <source>
        <dbReference type="Google" id="ProtNLM"/>
    </source>
</evidence>
<comment type="similarity">
    <text evidence="1">Belongs to the D-isomer specific 2-hydroxyacid dehydrogenase family.</text>
</comment>
<dbReference type="FunFam" id="3.40.50.720:FF:000021">
    <property type="entry name" value="D-3-phosphoglycerate dehydrogenase"/>
    <property type="match status" value="1"/>
</dbReference>
<dbReference type="Pfam" id="PF00389">
    <property type="entry name" value="2-Hacid_dh"/>
    <property type="match status" value="1"/>
</dbReference>
<gene>
    <name evidence="6" type="ORF">S01H1_20605</name>
</gene>
<dbReference type="InterPro" id="IPR029753">
    <property type="entry name" value="D-isomer_DH_CS"/>
</dbReference>